<dbReference type="InterPro" id="IPR036770">
    <property type="entry name" value="Ankyrin_rpt-contain_sf"/>
</dbReference>
<reference evidence="2" key="1">
    <citation type="submission" date="2006-10" db="EMBL/GenBank/DDBJ databases">
        <authorList>
            <person name="Amadeo P."/>
            <person name="Zhao Q."/>
            <person name="Wortman J."/>
            <person name="Fraser-Liggett C."/>
            <person name="Carlton J."/>
        </authorList>
    </citation>
    <scope>NUCLEOTIDE SEQUENCE</scope>
    <source>
        <strain evidence="2">G3</strain>
    </source>
</reference>
<dbReference type="Proteomes" id="UP000001542">
    <property type="component" value="Unassembled WGS sequence"/>
</dbReference>
<reference evidence="2" key="2">
    <citation type="journal article" date="2007" name="Science">
        <title>Draft genome sequence of the sexually transmitted pathogen Trichomonas vaginalis.</title>
        <authorList>
            <person name="Carlton J.M."/>
            <person name="Hirt R.P."/>
            <person name="Silva J.C."/>
            <person name="Delcher A.L."/>
            <person name="Schatz M."/>
            <person name="Zhao Q."/>
            <person name="Wortman J.R."/>
            <person name="Bidwell S.L."/>
            <person name="Alsmark U.C.M."/>
            <person name="Besteiro S."/>
            <person name="Sicheritz-Ponten T."/>
            <person name="Noel C.J."/>
            <person name="Dacks J.B."/>
            <person name="Foster P.G."/>
            <person name="Simillion C."/>
            <person name="Van de Peer Y."/>
            <person name="Miranda-Saavedra D."/>
            <person name="Barton G.J."/>
            <person name="Westrop G.D."/>
            <person name="Mueller S."/>
            <person name="Dessi D."/>
            <person name="Fiori P.L."/>
            <person name="Ren Q."/>
            <person name="Paulsen I."/>
            <person name="Zhang H."/>
            <person name="Bastida-Corcuera F.D."/>
            <person name="Simoes-Barbosa A."/>
            <person name="Brown M.T."/>
            <person name="Hayes R.D."/>
            <person name="Mukherjee M."/>
            <person name="Okumura C.Y."/>
            <person name="Schneider R."/>
            <person name="Smith A.J."/>
            <person name="Vanacova S."/>
            <person name="Villalvazo M."/>
            <person name="Haas B.J."/>
            <person name="Pertea M."/>
            <person name="Feldblyum T.V."/>
            <person name="Utterback T.R."/>
            <person name="Shu C.L."/>
            <person name="Osoegawa K."/>
            <person name="de Jong P.J."/>
            <person name="Hrdy I."/>
            <person name="Horvathova L."/>
            <person name="Zubacova Z."/>
            <person name="Dolezal P."/>
            <person name="Malik S.B."/>
            <person name="Logsdon J.M. Jr."/>
            <person name="Henze K."/>
            <person name="Gupta A."/>
            <person name="Wang C.C."/>
            <person name="Dunne R.L."/>
            <person name="Upcroft J.A."/>
            <person name="Upcroft P."/>
            <person name="White O."/>
            <person name="Salzberg S.L."/>
            <person name="Tang P."/>
            <person name="Chiu C.-H."/>
            <person name="Lee Y.-S."/>
            <person name="Embley T.M."/>
            <person name="Coombs G.H."/>
            <person name="Mottram J.C."/>
            <person name="Tachezy J."/>
            <person name="Fraser-Liggett C.M."/>
            <person name="Johnson P.J."/>
        </authorList>
    </citation>
    <scope>NUCLEOTIDE SEQUENCE [LARGE SCALE GENOMIC DNA]</scope>
    <source>
        <strain evidence="2">G3</strain>
    </source>
</reference>
<dbReference type="Pfam" id="PF11929">
    <property type="entry name" value="DUF3447"/>
    <property type="match status" value="1"/>
</dbReference>
<keyword evidence="3" id="KW-1185">Reference proteome</keyword>
<organism evidence="2 3">
    <name type="scientific">Trichomonas vaginalis (strain ATCC PRA-98 / G3)</name>
    <dbReference type="NCBI Taxonomy" id="412133"/>
    <lineage>
        <taxon>Eukaryota</taxon>
        <taxon>Metamonada</taxon>
        <taxon>Parabasalia</taxon>
        <taxon>Trichomonadida</taxon>
        <taxon>Trichomonadidae</taxon>
        <taxon>Trichomonas</taxon>
    </lineage>
</organism>
<dbReference type="PANTHER" id="PTHR24182">
    <property type="entry name" value="ANKYRIN REPEAT AND SOCS BOX CONTAINING 4"/>
    <property type="match status" value="1"/>
</dbReference>
<proteinExistence type="predicted"/>
<name>A2EB15_TRIV3</name>
<dbReference type="VEuPathDB" id="TrichDB:TVAGG3_0397940"/>
<evidence type="ECO:0000313" key="3">
    <source>
        <dbReference type="Proteomes" id="UP000001542"/>
    </source>
</evidence>
<dbReference type="InParanoid" id="A2EB15"/>
<evidence type="ECO:0000259" key="1">
    <source>
        <dbReference type="Pfam" id="PF11929"/>
    </source>
</evidence>
<dbReference type="eggNOG" id="ENOG502SD9J">
    <property type="taxonomic scope" value="Eukaryota"/>
</dbReference>
<dbReference type="RefSeq" id="XP_001322378.1">
    <property type="nucleotide sequence ID" value="XM_001322343.1"/>
</dbReference>
<evidence type="ECO:0000313" key="2">
    <source>
        <dbReference type="EMBL" id="EAY10155.1"/>
    </source>
</evidence>
<protein>
    <recommendedName>
        <fullName evidence="1">DUF3447 domain-containing protein</fullName>
    </recommendedName>
</protein>
<feature type="domain" description="DUF3447" evidence="1">
    <location>
        <begin position="196"/>
        <end position="270"/>
    </location>
</feature>
<gene>
    <name evidence="2" type="ORF">TVAG_088700</name>
</gene>
<sequence length="271" mass="32270">MKYEDYLVLIDVCKDYVNAFNALYRLHTYDDVEIEKIYREIKKVFIDSELYEPIQILEIISDAAIYNNGYFKSYWMIFKKIFEGIDHSQIYTISNLFDYFVYKEYGILFNEKKCKLFKWYDSLKLSTNVHKYGSIYKAIMDDDKEFFIAYTRNPSFNKNQKLQSEFYPNSEDGYTLLELCCYHGAIGCFNFLLSEFKADITYQCLCLSFLGGNPGIISECLKYRDPGEQCMEYAIISHNIDFISFLMNEKRLQLNLNCCMKHYNLQSFLLH</sequence>
<dbReference type="InterPro" id="IPR020683">
    <property type="entry name" value="DUF3447"/>
</dbReference>
<dbReference type="AlphaFoldDB" id="A2EB15"/>
<dbReference type="PANTHER" id="PTHR24182:SF13">
    <property type="entry name" value="LD18443P"/>
    <property type="match status" value="1"/>
</dbReference>
<dbReference type="KEGG" id="tva:4768087"/>
<dbReference type="SUPFAM" id="SSF48403">
    <property type="entry name" value="Ankyrin repeat"/>
    <property type="match status" value="1"/>
</dbReference>
<accession>A2EB15</accession>
<dbReference type="EMBL" id="DS113343">
    <property type="protein sequence ID" value="EAY10155.1"/>
    <property type="molecule type" value="Genomic_DNA"/>
</dbReference>